<evidence type="ECO:0000313" key="1">
    <source>
        <dbReference type="EMBL" id="CAG8434102.1"/>
    </source>
</evidence>
<accession>A0ACA9JTV4</accession>
<dbReference type="Proteomes" id="UP000789860">
    <property type="component" value="Unassembled WGS sequence"/>
</dbReference>
<proteinExistence type="predicted"/>
<keyword evidence="2" id="KW-1185">Reference proteome</keyword>
<gene>
    <name evidence="1" type="ORF">SCALOS_LOCUS23</name>
</gene>
<reference evidence="1" key="1">
    <citation type="submission" date="2021-06" db="EMBL/GenBank/DDBJ databases">
        <authorList>
            <person name="Kallberg Y."/>
            <person name="Tangrot J."/>
            <person name="Rosling A."/>
        </authorList>
    </citation>
    <scope>NUCLEOTIDE SEQUENCE</scope>
    <source>
        <strain evidence="1">AU212A</strain>
    </source>
</reference>
<evidence type="ECO:0000313" key="2">
    <source>
        <dbReference type="Proteomes" id="UP000789860"/>
    </source>
</evidence>
<dbReference type="EMBL" id="CAJVPM010000005">
    <property type="protein sequence ID" value="CAG8434102.1"/>
    <property type="molecule type" value="Genomic_DNA"/>
</dbReference>
<organism evidence="1 2">
    <name type="scientific">Scutellospora calospora</name>
    <dbReference type="NCBI Taxonomy" id="85575"/>
    <lineage>
        <taxon>Eukaryota</taxon>
        <taxon>Fungi</taxon>
        <taxon>Fungi incertae sedis</taxon>
        <taxon>Mucoromycota</taxon>
        <taxon>Glomeromycotina</taxon>
        <taxon>Glomeromycetes</taxon>
        <taxon>Diversisporales</taxon>
        <taxon>Gigasporaceae</taxon>
        <taxon>Scutellospora</taxon>
    </lineage>
</organism>
<comment type="caution">
    <text evidence="1">The sequence shown here is derived from an EMBL/GenBank/DDBJ whole genome shotgun (WGS) entry which is preliminary data.</text>
</comment>
<protein>
    <submittedName>
        <fullName evidence="1">1122_t:CDS:1</fullName>
    </submittedName>
</protein>
<name>A0ACA9JTV4_9GLOM</name>
<sequence length="236" mass="27556">MLQKRLLSLITPVLAVFNDQSDQSLSKIETKKLPSKFVVRTAIKLGKSKLNREMPYIVTPEKASKMGENLGKEILSSYPKIKKKIDQLENPNSYEDYFNSLPNTICNFFQALIMVLQQQKQKVVNKKRHQHVSTYTYARLESIKKQTSKPGNIVQESTIQQNTLAPLSETNRSKQIRRTTTKAEKAILAQLIDYEENLPETAVTKVFWELQHVSLDWTTERIKLYWRNNRRRMLQE</sequence>